<evidence type="ECO:0000256" key="1">
    <source>
        <dbReference type="SAM" id="MobiDB-lite"/>
    </source>
</evidence>
<gene>
    <name evidence="2" type="ORF">QQF64_013147</name>
</gene>
<sequence>MFSNATYRLFPSTRIKYIRIDHFVRPRRGSRSSIPPETNYTSLVIMDSVVLLRAAETRSTASERNGGGAAGKVRRRRMRTRAPALCIAPLPPPPFFLQHQYRVRNRIRVLESERAAGHHCTATEDTPSQNQEQGKGEKA</sequence>
<keyword evidence="3" id="KW-1185">Reference proteome</keyword>
<dbReference type="Proteomes" id="UP001558613">
    <property type="component" value="Unassembled WGS sequence"/>
</dbReference>
<comment type="caution">
    <text evidence="2">The sequence shown here is derived from an EMBL/GenBank/DDBJ whole genome shotgun (WGS) entry which is preliminary data.</text>
</comment>
<name>A0ABR3LSW3_9TELE</name>
<organism evidence="2 3">
    <name type="scientific">Cirrhinus molitorella</name>
    <name type="common">mud carp</name>
    <dbReference type="NCBI Taxonomy" id="172907"/>
    <lineage>
        <taxon>Eukaryota</taxon>
        <taxon>Metazoa</taxon>
        <taxon>Chordata</taxon>
        <taxon>Craniata</taxon>
        <taxon>Vertebrata</taxon>
        <taxon>Euteleostomi</taxon>
        <taxon>Actinopterygii</taxon>
        <taxon>Neopterygii</taxon>
        <taxon>Teleostei</taxon>
        <taxon>Ostariophysi</taxon>
        <taxon>Cypriniformes</taxon>
        <taxon>Cyprinidae</taxon>
        <taxon>Labeoninae</taxon>
        <taxon>Labeonini</taxon>
        <taxon>Cirrhinus</taxon>
    </lineage>
</organism>
<evidence type="ECO:0000313" key="2">
    <source>
        <dbReference type="EMBL" id="KAL1255086.1"/>
    </source>
</evidence>
<accession>A0ABR3LSW3</accession>
<reference evidence="2 3" key="1">
    <citation type="submission" date="2023-09" db="EMBL/GenBank/DDBJ databases">
        <authorList>
            <person name="Wang M."/>
        </authorList>
    </citation>
    <scope>NUCLEOTIDE SEQUENCE [LARGE SCALE GENOMIC DNA]</scope>
    <source>
        <strain evidence="2">GT-2023</strain>
        <tissue evidence="2">Liver</tissue>
    </source>
</reference>
<dbReference type="EMBL" id="JAYMGO010000019">
    <property type="protein sequence ID" value="KAL1255086.1"/>
    <property type="molecule type" value="Genomic_DNA"/>
</dbReference>
<proteinExistence type="predicted"/>
<evidence type="ECO:0000313" key="3">
    <source>
        <dbReference type="Proteomes" id="UP001558613"/>
    </source>
</evidence>
<protein>
    <submittedName>
        <fullName evidence="2">Uncharacterized protein</fullName>
    </submittedName>
</protein>
<feature type="compositionally biased region" description="Polar residues" evidence="1">
    <location>
        <begin position="123"/>
        <end position="133"/>
    </location>
</feature>
<feature type="region of interest" description="Disordered" evidence="1">
    <location>
        <begin position="116"/>
        <end position="139"/>
    </location>
</feature>